<evidence type="ECO:0000313" key="4">
    <source>
        <dbReference type="EMBL" id="CAI9780845.1"/>
    </source>
</evidence>
<name>A0AAD2A3L0_9LAMI</name>
<feature type="domain" description="LOB" evidence="3">
    <location>
        <begin position="3"/>
        <end position="109"/>
    </location>
</feature>
<dbReference type="InterPro" id="IPR017414">
    <property type="entry name" value="LOBD"/>
</dbReference>
<evidence type="ECO:0000256" key="1">
    <source>
        <dbReference type="ARBA" id="ARBA00005474"/>
    </source>
</evidence>
<evidence type="ECO:0000313" key="5">
    <source>
        <dbReference type="Proteomes" id="UP000834106"/>
    </source>
</evidence>
<accession>A0AAD2A3L0</accession>
<evidence type="ECO:0000256" key="2">
    <source>
        <dbReference type="SAM" id="MobiDB-lite"/>
    </source>
</evidence>
<feature type="region of interest" description="Disordered" evidence="2">
    <location>
        <begin position="164"/>
        <end position="272"/>
    </location>
</feature>
<dbReference type="PANTHER" id="PTHR31304:SF9">
    <property type="entry name" value="LOB DOMAIN-CONTAINING PROTEIN 40"/>
    <property type="match status" value="1"/>
</dbReference>
<dbReference type="PANTHER" id="PTHR31304">
    <property type="entry name" value="LOB DOMAIN-CONTAINING PROTEIN 38"/>
    <property type="match status" value="1"/>
</dbReference>
<dbReference type="EMBL" id="OU503052">
    <property type="protein sequence ID" value="CAI9780845.1"/>
    <property type="molecule type" value="Genomic_DNA"/>
</dbReference>
<feature type="compositionally biased region" description="Basic and acidic residues" evidence="2">
    <location>
        <begin position="175"/>
        <end position="186"/>
    </location>
</feature>
<reference evidence="4" key="1">
    <citation type="submission" date="2023-05" db="EMBL/GenBank/DDBJ databases">
        <authorList>
            <person name="Huff M."/>
        </authorList>
    </citation>
    <scope>NUCLEOTIDE SEQUENCE</scope>
</reference>
<dbReference type="PIRSF" id="PIRSF038155">
    <property type="entry name" value="Protein_ASYMMETRIC_LEAVES"/>
    <property type="match status" value="1"/>
</dbReference>
<dbReference type="GO" id="GO:0010468">
    <property type="term" value="P:regulation of gene expression"/>
    <property type="evidence" value="ECO:0007669"/>
    <property type="project" value="TreeGrafter"/>
</dbReference>
<keyword evidence="5" id="KW-1185">Reference proteome</keyword>
<evidence type="ECO:0000259" key="3">
    <source>
        <dbReference type="PROSITE" id="PS50891"/>
    </source>
</evidence>
<dbReference type="InterPro" id="IPR004883">
    <property type="entry name" value="LOB"/>
</dbReference>
<comment type="similarity">
    <text evidence="1">Belongs to the LOB domain-containing protein family.</text>
</comment>
<protein>
    <recommendedName>
        <fullName evidence="3">LOB domain-containing protein</fullName>
    </recommendedName>
</protein>
<gene>
    <name evidence="4" type="ORF">FPE_LOCUS28275</name>
</gene>
<dbReference type="AlphaFoldDB" id="A0AAD2A3L0"/>
<dbReference type="PROSITE" id="PS50891">
    <property type="entry name" value="LOB"/>
    <property type="match status" value="1"/>
</dbReference>
<dbReference type="Pfam" id="PF03195">
    <property type="entry name" value="LOB"/>
    <property type="match status" value="1"/>
</dbReference>
<proteinExistence type="inferred from homology"/>
<sequence length="287" mass="31541">MRMSCNGCRVLRKGCSQNCSIRPCLQWIKTSDSQANATVFLAKFYGRAGLMNLINAGPEHIRPAIFRSLLYEACGRIVNPIYGSVGLMWSGSWQLCQNAVEAVLKGDPITQIPTDHAAANKNGPPLNAYDIRHVNKEENLSGSNDLHRVRARCRFKRSSVRAKTKSVWAAGSGEESGHEEVNRSPSHESSLSHQSEAARPVVERESQESESLVSGETAEADLLGRAELNPEPEPEPARNDDEVAEMELELTLGSAPVKNNVKPKETQQRKAADRVCRMELGLDIPAL</sequence>
<feature type="compositionally biased region" description="Basic and acidic residues" evidence="2">
    <location>
        <begin position="262"/>
        <end position="272"/>
    </location>
</feature>
<organism evidence="4 5">
    <name type="scientific">Fraxinus pennsylvanica</name>
    <dbReference type="NCBI Taxonomy" id="56036"/>
    <lineage>
        <taxon>Eukaryota</taxon>
        <taxon>Viridiplantae</taxon>
        <taxon>Streptophyta</taxon>
        <taxon>Embryophyta</taxon>
        <taxon>Tracheophyta</taxon>
        <taxon>Spermatophyta</taxon>
        <taxon>Magnoliopsida</taxon>
        <taxon>eudicotyledons</taxon>
        <taxon>Gunneridae</taxon>
        <taxon>Pentapetalae</taxon>
        <taxon>asterids</taxon>
        <taxon>lamiids</taxon>
        <taxon>Lamiales</taxon>
        <taxon>Oleaceae</taxon>
        <taxon>Oleeae</taxon>
        <taxon>Fraxinus</taxon>
    </lineage>
</organism>
<dbReference type="Proteomes" id="UP000834106">
    <property type="component" value="Chromosome 17"/>
</dbReference>